<dbReference type="AlphaFoldDB" id="A0A518ETY0"/>
<reference evidence="1 2" key="1">
    <citation type="submission" date="2019-02" db="EMBL/GenBank/DDBJ databases">
        <title>Deep-cultivation of Planctomycetes and their phenomic and genomic characterization uncovers novel biology.</title>
        <authorList>
            <person name="Wiegand S."/>
            <person name="Jogler M."/>
            <person name="Boedeker C."/>
            <person name="Pinto D."/>
            <person name="Vollmers J."/>
            <person name="Rivas-Marin E."/>
            <person name="Kohn T."/>
            <person name="Peeters S.H."/>
            <person name="Heuer A."/>
            <person name="Rast P."/>
            <person name="Oberbeckmann S."/>
            <person name="Bunk B."/>
            <person name="Jeske O."/>
            <person name="Meyerdierks A."/>
            <person name="Storesund J.E."/>
            <person name="Kallscheuer N."/>
            <person name="Luecker S."/>
            <person name="Lage O.M."/>
            <person name="Pohl T."/>
            <person name="Merkel B.J."/>
            <person name="Hornburger P."/>
            <person name="Mueller R.-W."/>
            <person name="Bruemmer F."/>
            <person name="Labrenz M."/>
            <person name="Spormann A.M."/>
            <person name="Op den Camp H."/>
            <person name="Overmann J."/>
            <person name="Amann R."/>
            <person name="Jetten M.S.M."/>
            <person name="Mascher T."/>
            <person name="Medema M.H."/>
            <person name="Devos D.P."/>
            <person name="Kaster A.-K."/>
            <person name="Ovreas L."/>
            <person name="Rohde M."/>
            <person name="Galperin M.Y."/>
            <person name="Jogler C."/>
        </authorList>
    </citation>
    <scope>NUCLEOTIDE SEQUENCE [LARGE SCALE GENOMIC DNA]</scope>
    <source>
        <strain evidence="1 2">Poly30</strain>
    </source>
</reference>
<proteinExistence type="predicted"/>
<evidence type="ECO:0000313" key="2">
    <source>
        <dbReference type="Proteomes" id="UP000320390"/>
    </source>
</evidence>
<name>A0A518ETY0_9BACT</name>
<gene>
    <name evidence="1" type="ORF">Poly30_30580</name>
</gene>
<protein>
    <submittedName>
        <fullName evidence="1">Uncharacterized protein</fullName>
    </submittedName>
</protein>
<dbReference type="RefSeq" id="WP_145198645.1">
    <property type="nucleotide sequence ID" value="NZ_CP036434.1"/>
</dbReference>
<accession>A0A518ETY0</accession>
<dbReference type="EMBL" id="CP036434">
    <property type="protein sequence ID" value="QDV07532.1"/>
    <property type="molecule type" value="Genomic_DNA"/>
</dbReference>
<dbReference type="OrthoDB" id="290690at2"/>
<evidence type="ECO:0000313" key="1">
    <source>
        <dbReference type="EMBL" id="QDV07532.1"/>
    </source>
</evidence>
<keyword evidence="2" id="KW-1185">Reference proteome</keyword>
<dbReference type="Proteomes" id="UP000320390">
    <property type="component" value="Chromosome"/>
</dbReference>
<sequence length="81" mass="8881">MTPGHPTGSKPLVSPYCQHLSSKKLMIAENPPMVDTDVLDASQHCWCGVTYKVLGPDGYQCEPSECRKGRDCFESPLADLL</sequence>
<organism evidence="1 2">
    <name type="scientific">Saltatorellus ferox</name>
    <dbReference type="NCBI Taxonomy" id="2528018"/>
    <lineage>
        <taxon>Bacteria</taxon>
        <taxon>Pseudomonadati</taxon>
        <taxon>Planctomycetota</taxon>
        <taxon>Planctomycetia</taxon>
        <taxon>Planctomycetia incertae sedis</taxon>
        <taxon>Saltatorellus</taxon>
    </lineage>
</organism>